<organism evidence="1 2">
    <name type="scientific">Crucibulum laeve</name>
    <dbReference type="NCBI Taxonomy" id="68775"/>
    <lineage>
        <taxon>Eukaryota</taxon>
        <taxon>Fungi</taxon>
        <taxon>Dikarya</taxon>
        <taxon>Basidiomycota</taxon>
        <taxon>Agaricomycotina</taxon>
        <taxon>Agaricomycetes</taxon>
        <taxon>Agaricomycetidae</taxon>
        <taxon>Agaricales</taxon>
        <taxon>Agaricineae</taxon>
        <taxon>Nidulariaceae</taxon>
        <taxon>Crucibulum</taxon>
    </lineage>
</organism>
<proteinExistence type="predicted"/>
<protein>
    <submittedName>
        <fullName evidence="1">Uncharacterized protein</fullName>
    </submittedName>
</protein>
<evidence type="ECO:0000313" key="1">
    <source>
        <dbReference type="EMBL" id="TFK35348.1"/>
    </source>
</evidence>
<dbReference type="OrthoDB" id="3121580at2759"/>
<accession>A0A5C3LTQ8</accession>
<name>A0A5C3LTQ8_9AGAR</name>
<sequence>MLEGWEKTQPADLVAKAKQFLEGRLAVKKSQALDEYAKANPDWQLAKGFCEGTFLDVKSRITKLLFVRQLLDDNRDKYLALCTGRRDLNLKVGLIFAAGEYGQLAVAEVPGGVKYRIDEYDGLEHVIY</sequence>
<gene>
    <name evidence="1" type="ORF">BDQ12DRAFT_320911</name>
</gene>
<dbReference type="AlphaFoldDB" id="A0A5C3LTQ8"/>
<evidence type="ECO:0000313" key="2">
    <source>
        <dbReference type="Proteomes" id="UP000308652"/>
    </source>
</evidence>
<keyword evidence="2" id="KW-1185">Reference proteome</keyword>
<dbReference type="EMBL" id="ML213622">
    <property type="protein sequence ID" value="TFK35348.1"/>
    <property type="molecule type" value="Genomic_DNA"/>
</dbReference>
<reference evidence="1 2" key="1">
    <citation type="journal article" date="2019" name="Nat. Ecol. Evol.">
        <title>Megaphylogeny resolves global patterns of mushroom evolution.</title>
        <authorList>
            <person name="Varga T."/>
            <person name="Krizsan K."/>
            <person name="Foldi C."/>
            <person name="Dima B."/>
            <person name="Sanchez-Garcia M."/>
            <person name="Sanchez-Ramirez S."/>
            <person name="Szollosi G.J."/>
            <person name="Szarkandi J.G."/>
            <person name="Papp V."/>
            <person name="Albert L."/>
            <person name="Andreopoulos W."/>
            <person name="Angelini C."/>
            <person name="Antonin V."/>
            <person name="Barry K.W."/>
            <person name="Bougher N.L."/>
            <person name="Buchanan P."/>
            <person name="Buyck B."/>
            <person name="Bense V."/>
            <person name="Catcheside P."/>
            <person name="Chovatia M."/>
            <person name="Cooper J."/>
            <person name="Damon W."/>
            <person name="Desjardin D."/>
            <person name="Finy P."/>
            <person name="Geml J."/>
            <person name="Haridas S."/>
            <person name="Hughes K."/>
            <person name="Justo A."/>
            <person name="Karasinski D."/>
            <person name="Kautmanova I."/>
            <person name="Kiss B."/>
            <person name="Kocsube S."/>
            <person name="Kotiranta H."/>
            <person name="LaButti K.M."/>
            <person name="Lechner B.E."/>
            <person name="Liimatainen K."/>
            <person name="Lipzen A."/>
            <person name="Lukacs Z."/>
            <person name="Mihaltcheva S."/>
            <person name="Morgado L.N."/>
            <person name="Niskanen T."/>
            <person name="Noordeloos M.E."/>
            <person name="Ohm R.A."/>
            <person name="Ortiz-Santana B."/>
            <person name="Ovrebo C."/>
            <person name="Racz N."/>
            <person name="Riley R."/>
            <person name="Savchenko A."/>
            <person name="Shiryaev A."/>
            <person name="Soop K."/>
            <person name="Spirin V."/>
            <person name="Szebenyi C."/>
            <person name="Tomsovsky M."/>
            <person name="Tulloss R.E."/>
            <person name="Uehling J."/>
            <person name="Grigoriev I.V."/>
            <person name="Vagvolgyi C."/>
            <person name="Papp T."/>
            <person name="Martin F.M."/>
            <person name="Miettinen O."/>
            <person name="Hibbett D.S."/>
            <person name="Nagy L.G."/>
        </authorList>
    </citation>
    <scope>NUCLEOTIDE SEQUENCE [LARGE SCALE GENOMIC DNA]</scope>
    <source>
        <strain evidence="1 2">CBS 166.37</strain>
    </source>
</reference>
<dbReference type="Proteomes" id="UP000308652">
    <property type="component" value="Unassembled WGS sequence"/>
</dbReference>